<name>A0A540LTA0_MALBA</name>
<sequence>MSLQMSPDDSISFPNPIESTPQSWIHLKLIPWPRSNSTQSCAWAPPPPIDVSIPHISKPNSAKWASAHHGLSFPDDDGGEDAILDTPSLLAEGSKGVKKHNIFKEKPPQSDASTSGCC</sequence>
<keyword evidence="3" id="KW-1185">Reference proteome</keyword>
<dbReference type="STRING" id="106549.A0A540LTA0"/>
<organism evidence="2 3">
    <name type="scientific">Malus baccata</name>
    <name type="common">Siberian crab apple</name>
    <name type="synonym">Pyrus baccata</name>
    <dbReference type="NCBI Taxonomy" id="106549"/>
    <lineage>
        <taxon>Eukaryota</taxon>
        <taxon>Viridiplantae</taxon>
        <taxon>Streptophyta</taxon>
        <taxon>Embryophyta</taxon>
        <taxon>Tracheophyta</taxon>
        <taxon>Spermatophyta</taxon>
        <taxon>Magnoliopsida</taxon>
        <taxon>eudicotyledons</taxon>
        <taxon>Gunneridae</taxon>
        <taxon>Pentapetalae</taxon>
        <taxon>rosids</taxon>
        <taxon>fabids</taxon>
        <taxon>Rosales</taxon>
        <taxon>Rosaceae</taxon>
        <taxon>Amygdaloideae</taxon>
        <taxon>Maleae</taxon>
        <taxon>Malus</taxon>
    </lineage>
</organism>
<feature type="region of interest" description="Disordered" evidence="1">
    <location>
        <begin position="95"/>
        <end position="118"/>
    </location>
</feature>
<evidence type="ECO:0000313" key="2">
    <source>
        <dbReference type="EMBL" id="TQD89492.1"/>
    </source>
</evidence>
<reference evidence="2 3" key="1">
    <citation type="journal article" date="2019" name="G3 (Bethesda)">
        <title>Sequencing of a Wild Apple (Malus baccata) Genome Unravels the Differences Between Cultivated and Wild Apple Species Regarding Disease Resistance and Cold Tolerance.</title>
        <authorList>
            <person name="Chen X."/>
        </authorList>
    </citation>
    <scope>NUCLEOTIDE SEQUENCE [LARGE SCALE GENOMIC DNA]</scope>
    <source>
        <strain evidence="3">cv. Shandingzi</strain>
        <tissue evidence="2">Leaves</tissue>
    </source>
</reference>
<evidence type="ECO:0000313" key="3">
    <source>
        <dbReference type="Proteomes" id="UP000315295"/>
    </source>
</evidence>
<gene>
    <name evidence="2" type="ORF">C1H46_024958</name>
</gene>
<accession>A0A540LTA0</accession>
<evidence type="ECO:0000256" key="1">
    <source>
        <dbReference type="SAM" id="MobiDB-lite"/>
    </source>
</evidence>
<proteinExistence type="predicted"/>
<dbReference type="EMBL" id="VIEB01000477">
    <property type="protein sequence ID" value="TQD89492.1"/>
    <property type="molecule type" value="Genomic_DNA"/>
</dbReference>
<dbReference type="AlphaFoldDB" id="A0A540LTA0"/>
<comment type="caution">
    <text evidence="2">The sequence shown here is derived from an EMBL/GenBank/DDBJ whole genome shotgun (WGS) entry which is preliminary data.</text>
</comment>
<protein>
    <submittedName>
        <fullName evidence="2">Uncharacterized protein</fullName>
    </submittedName>
</protein>
<dbReference type="Proteomes" id="UP000315295">
    <property type="component" value="Unassembled WGS sequence"/>
</dbReference>